<dbReference type="RefSeq" id="WP_199462733.1">
    <property type="nucleotide sequence ID" value="NZ_JAEMUH010000009.1"/>
</dbReference>
<keyword evidence="1" id="KW-0812">Transmembrane</keyword>
<dbReference type="Proteomes" id="UP000598488">
    <property type="component" value="Unassembled WGS sequence"/>
</dbReference>
<name>A0ABS0ZBX5_9GAMM</name>
<keyword evidence="4" id="KW-1185">Reference proteome</keyword>
<accession>A0ABS0ZBX5</accession>
<reference evidence="3 4" key="1">
    <citation type="submission" date="2020-12" db="EMBL/GenBank/DDBJ databases">
        <title>Comparative genome analysis of fungal antagonists Marinomonas ostreistagni 398 and M. spartinae 468.</title>
        <authorList>
            <person name="Fields J.L."/>
            <person name="Mavrodi O.V."/>
            <person name="Biber P.D."/>
            <person name="Indest K.J."/>
            <person name="Mavrodi D.V."/>
        </authorList>
    </citation>
    <scope>NUCLEOTIDE SEQUENCE [LARGE SCALE GENOMIC DNA]</scope>
    <source>
        <strain evidence="3 4">USM7</strain>
    </source>
</reference>
<dbReference type="InterPro" id="IPR021309">
    <property type="entry name" value="YgaP-like_TM"/>
</dbReference>
<keyword evidence="1" id="KW-0472">Membrane</keyword>
<evidence type="ECO:0000259" key="2">
    <source>
        <dbReference type="Pfam" id="PF11127"/>
    </source>
</evidence>
<organism evidence="3 4">
    <name type="scientific">Marinomonas ostreistagni</name>
    <dbReference type="NCBI Taxonomy" id="359209"/>
    <lineage>
        <taxon>Bacteria</taxon>
        <taxon>Pseudomonadati</taxon>
        <taxon>Pseudomonadota</taxon>
        <taxon>Gammaproteobacteria</taxon>
        <taxon>Oceanospirillales</taxon>
        <taxon>Oceanospirillaceae</taxon>
        <taxon>Marinomonas</taxon>
    </lineage>
</organism>
<protein>
    <submittedName>
        <fullName evidence="3">DUF2892 domain-containing protein</fullName>
    </submittedName>
</protein>
<comment type="caution">
    <text evidence="3">The sequence shown here is derived from an EMBL/GenBank/DDBJ whole genome shotgun (WGS) entry which is preliminary data.</text>
</comment>
<gene>
    <name evidence="3" type="ORF">JHD44_10615</name>
</gene>
<feature type="domain" description="Inner membrane protein YgaP-like transmembrane" evidence="2">
    <location>
        <begin position="1"/>
        <end position="61"/>
    </location>
</feature>
<proteinExistence type="predicted"/>
<dbReference type="EMBL" id="JAEMUH010000009">
    <property type="protein sequence ID" value="MBJ7551135.1"/>
    <property type="molecule type" value="Genomic_DNA"/>
</dbReference>
<evidence type="ECO:0000256" key="1">
    <source>
        <dbReference type="SAM" id="Phobius"/>
    </source>
</evidence>
<evidence type="ECO:0000313" key="3">
    <source>
        <dbReference type="EMBL" id="MBJ7551135.1"/>
    </source>
</evidence>
<sequence length="62" mass="6545">MKSNVGGLDKVLRIVLGVALIALAFFGVVGVWGYVGIIILATGIFNFCGLYTLLGINTCKLK</sequence>
<keyword evidence="1" id="KW-1133">Transmembrane helix</keyword>
<evidence type="ECO:0000313" key="4">
    <source>
        <dbReference type="Proteomes" id="UP000598488"/>
    </source>
</evidence>
<feature type="transmembrane region" description="Helical" evidence="1">
    <location>
        <begin position="37"/>
        <end position="56"/>
    </location>
</feature>
<dbReference type="Pfam" id="PF11127">
    <property type="entry name" value="YgaP-like_TM"/>
    <property type="match status" value="1"/>
</dbReference>
<feature type="transmembrane region" description="Helical" evidence="1">
    <location>
        <begin position="12"/>
        <end position="31"/>
    </location>
</feature>